<dbReference type="InterPro" id="IPR051599">
    <property type="entry name" value="Cell_Envelope_Assoc"/>
</dbReference>
<keyword evidence="1" id="KW-1133">Transmembrane helix</keyword>
<protein>
    <recommendedName>
        <fullName evidence="2">DUF218 domain-containing protein</fullName>
    </recommendedName>
</protein>
<evidence type="ECO:0000313" key="4">
    <source>
        <dbReference type="Proteomes" id="UP000030533"/>
    </source>
</evidence>
<sequence length="238" mass="27327">MGVILTLLLVFLFRKKVKFIYSALIFLIIFSNGLFADILWRLLEHPWKRLEYSLVAPSDGIVVLSGGRHLPPGNTKIIEWYDPDRFLAGIELYKADKSNRLIFTGGINPLSSDLPPEGDIYIKEAVSMGLPKEDLYTTYPVNNTLQEARAIKKLLNDEIPLIQKKIILVTSAFHMKRAKKIFESEGIIVQAYPVDFKSSRSFISSLRNPLKWMPNSFFLYRSSSAIREIIGRIIYRSW</sequence>
<dbReference type="eggNOG" id="COG1434">
    <property type="taxonomic scope" value="Bacteria"/>
</dbReference>
<dbReference type="InterPro" id="IPR003848">
    <property type="entry name" value="DUF218"/>
</dbReference>
<feature type="transmembrane region" description="Helical" evidence="1">
    <location>
        <begin position="20"/>
        <end position="40"/>
    </location>
</feature>
<dbReference type="PANTHER" id="PTHR30336:SF4">
    <property type="entry name" value="ENVELOPE BIOGENESIS FACTOR ELYC"/>
    <property type="match status" value="1"/>
</dbReference>
<gene>
    <name evidence="3" type="ORF">EU98_0513</name>
</gene>
<dbReference type="RefSeq" id="WP_241466378.1">
    <property type="nucleotide sequence ID" value="NZ_JNAO01000005.1"/>
</dbReference>
<evidence type="ECO:0000259" key="2">
    <source>
        <dbReference type="Pfam" id="PF02698"/>
    </source>
</evidence>
<dbReference type="EMBL" id="JNAO01000005">
    <property type="protein sequence ID" value="KGG02335.1"/>
    <property type="molecule type" value="Genomic_DNA"/>
</dbReference>
<reference evidence="4" key="1">
    <citation type="journal article" date="2014" name="Sci. Data">
        <title>Genomes of diverse isolates of the marine cyanobacterium Prochlorococcus.</title>
        <authorList>
            <person name="Biller S."/>
            <person name="Berube P."/>
            <person name="Thompson J."/>
            <person name="Kelly L."/>
            <person name="Roggensack S."/>
            <person name="Awad L."/>
            <person name="Roache-Johnson K."/>
            <person name="Ding H."/>
            <person name="Giovannoni S.J."/>
            <person name="Moore L.R."/>
            <person name="Chisholm S.W."/>
        </authorList>
    </citation>
    <scope>NUCLEOTIDE SEQUENCE [LARGE SCALE GENOMIC DNA]</scope>
    <source>
        <strain evidence="4">MIT 9314</strain>
    </source>
</reference>
<dbReference type="Pfam" id="PF02698">
    <property type="entry name" value="DUF218"/>
    <property type="match status" value="1"/>
</dbReference>
<name>A0A0A2AP67_PROMR</name>
<dbReference type="GO" id="GO:0043164">
    <property type="term" value="P:Gram-negative-bacterium-type cell wall biogenesis"/>
    <property type="evidence" value="ECO:0007669"/>
    <property type="project" value="TreeGrafter"/>
</dbReference>
<organism evidence="3 4">
    <name type="scientific">Prochlorococcus marinus str. MIT 9314</name>
    <dbReference type="NCBI Taxonomy" id="167548"/>
    <lineage>
        <taxon>Bacteria</taxon>
        <taxon>Bacillati</taxon>
        <taxon>Cyanobacteriota</taxon>
        <taxon>Cyanophyceae</taxon>
        <taxon>Synechococcales</taxon>
        <taxon>Prochlorococcaceae</taxon>
        <taxon>Prochlorococcus</taxon>
    </lineage>
</organism>
<dbReference type="PANTHER" id="PTHR30336">
    <property type="entry name" value="INNER MEMBRANE PROTEIN, PROBABLE PERMEASE"/>
    <property type="match status" value="1"/>
</dbReference>
<feature type="domain" description="DUF218" evidence="2">
    <location>
        <begin position="59"/>
        <end position="231"/>
    </location>
</feature>
<evidence type="ECO:0000256" key="1">
    <source>
        <dbReference type="SAM" id="Phobius"/>
    </source>
</evidence>
<evidence type="ECO:0000313" key="3">
    <source>
        <dbReference type="EMBL" id="KGG02335.1"/>
    </source>
</evidence>
<dbReference type="GO" id="GO:0005886">
    <property type="term" value="C:plasma membrane"/>
    <property type="evidence" value="ECO:0007669"/>
    <property type="project" value="TreeGrafter"/>
</dbReference>
<accession>A0A0A2AP67</accession>
<proteinExistence type="predicted"/>
<dbReference type="Proteomes" id="UP000030533">
    <property type="component" value="Unassembled WGS sequence"/>
</dbReference>
<dbReference type="GO" id="GO:0000270">
    <property type="term" value="P:peptidoglycan metabolic process"/>
    <property type="evidence" value="ECO:0007669"/>
    <property type="project" value="TreeGrafter"/>
</dbReference>
<keyword evidence="1" id="KW-0472">Membrane</keyword>
<keyword evidence="1" id="KW-0812">Transmembrane</keyword>
<dbReference type="CDD" id="cd06259">
    <property type="entry name" value="YdcF-like"/>
    <property type="match status" value="1"/>
</dbReference>
<dbReference type="InterPro" id="IPR014729">
    <property type="entry name" value="Rossmann-like_a/b/a_fold"/>
</dbReference>
<dbReference type="Gene3D" id="3.40.50.620">
    <property type="entry name" value="HUPs"/>
    <property type="match status" value="1"/>
</dbReference>
<comment type="caution">
    <text evidence="3">The sequence shown here is derived from an EMBL/GenBank/DDBJ whole genome shotgun (WGS) entry which is preliminary data.</text>
</comment>
<dbReference type="AlphaFoldDB" id="A0A0A2AP67"/>